<dbReference type="SUPFAM" id="SSF46579">
    <property type="entry name" value="Prefoldin"/>
    <property type="match status" value="1"/>
</dbReference>
<gene>
    <name evidence="5" type="primary">g2360</name>
    <name evidence="5" type="ORF">VP750_LOCUS2019</name>
</gene>
<comment type="caution">
    <text evidence="5">The sequence shown here is derived from an EMBL/GenBank/DDBJ whole genome shotgun (WGS) entry which is preliminary data.</text>
</comment>
<reference evidence="5 6" key="1">
    <citation type="submission" date="2024-06" db="EMBL/GenBank/DDBJ databases">
        <authorList>
            <person name="Kraege A."/>
            <person name="Thomma B."/>
        </authorList>
    </citation>
    <scope>NUCLEOTIDE SEQUENCE [LARGE SCALE GENOMIC DNA]</scope>
</reference>
<dbReference type="PIRSF" id="PIRSF016477">
    <property type="entry name" value="Prefoldin_subunit_4"/>
    <property type="match status" value="1"/>
</dbReference>
<feature type="region of interest" description="Disordered" evidence="4">
    <location>
        <begin position="79"/>
        <end position="102"/>
    </location>
</feature>
<comment type="function">
    <text evidence="3">Binds specifically to cytosolic chaperonin (c-CPN) and transfers target proteins to it. Binds to nascent polypeptide chain and promotes folding in an environment in which there are many competing pathways for nonnative proteins.</text>
</comment>
<evidence type="ECO:0000256" key="4">
    <source>
        <dbReference type="SAM" id="MobiDB-lite"/>
    </source>
</evidence>
<feature type="compositionally biased region" description="Basic and acidic residues" evidence="4">
    <location>
        <begin position="82"/>
        <end position="102"/>
    </location>
</feature>
<dbReference type="CDD" id="cd23165">
    <property type="entry name" value="Prefoldin_4"/>
    <property type="match status" value="1"/>
</dbReference>
<organism evidence="5 6">
    <name type="scientific">Coccomyxa viridis</name>
    <dbReference type="NCBI Taxonomy" id="1274662"/>
    <lineage>
        <taxon>Eukaryota</taxon>
        <taxon>Viridiplantae</taxon>
        <taxon>Chlorophyta</taxon>
        <taxon>core chlorophytes</taxon>
        <taxon>Trebouxiophyceae</taxon>
        <taxon>Trebouxiophyceae incertae sedis</taxon>
        <taxon>Coccomyxaceae</taxon>
        <taxon>Coccomyxa</taxon>
    </lineage>
</organism>
<evidence type="ECO:0000313" key="6">
    <source>
        <dbReference type="Proteomes" id="UP001497392"/>
    </source>
</evidence>
<evidence type="ECO:0000256" key="2">
    <source>
        <dbReference type="ARBA" id="ARBA00023186"/>
    </source>
</evidence>
<dbReference type="InterPro" id="IPR016661">
    <property type="entry name" value="PFDN4"/>
</dbReference>
<dbReference type="Gene3D" id="1.10.287.370">
    <property type="match status" value="1"/>
</dbReference>
<keyword evidence="2 3" id="KW-0143">Chaperone</keyword>
<protein>
    <recommendedName>
        <fullName evidence="3">Prefoldin subunit 4</fullName>
    </recommendedName>
</protein>
<sequence>MSGALQASPSSRDVDFEDQQAINKFNRLFNRSGEIEAELKAKKTLVDDLEDASNELMLADEEEVRFSVGDCFYHASPDEAEEKLQEASKEAQDSVESLERELDGLKEDMSDLKKVLYGKLGDSINLD</sequence>
<dbReference type="PANTHER" id="PTHR21100:SF9">
    <property type="entry name" value="PREFOLDIN SUBUNIT 4"/>
    <property type="match status" value="1"/>
</dbReference>
<dbReference type="EMBL" id="CAXHTA020000003">
    <property type="protein sequence ID" value="CAL5220360.1"/>
    <property type="molecule type" value="Genomic_DNA"/>
</dbReference>
<comment type="subunit">
    <text evidence="3">Heterohexamer of two PFD-alpha type and four PFD-beta type subunits.</text>
</comment>
<accession>A0ABP1FK63</accession>
<name>A0ABP1FK63_9CHLO</name>
<keyword evidence="6" id="KW-1185">Reference proteome</keyword>
<dbReference type="Proteomes" id="UP001497392">
    <property type="component" value="Unassembled WGS sequence"/>
</dbReference>
<proteinExistence type="inferred from homology"/>
<comment type="similarity">
    <text evidence="1 3">Belongs to the prefoldin subunit beta family.</text>
</comment>
<dbReference type="PANTHER" id="PTHR21100">
    <property type="entry name" value="PREFOLDIN SUBUNIT 4"/>
    <property type="match status" value="1"/>
</dbReference>
<evidence type="ECO:0000256" key="3">
    <source>
        <dbReference type="PIRNR" id="PIRNR016477"/>
    </source>
</evidence>
<dbReference type="Pfam" id="PF01920">
    <property type="entry name" value="Prefoldin_2"/>
    <property type="match status" value="1"/>
</dbReference>
<dbReference type="InterPro" id="IPR002777">
    <property type="entry name" value="PFD_beta-like"/>
</dbReference>
<evidence type="ECO:0000256" key="1">
    <source>
        <dbReference type="ARBA" id="ARBA00008045"/>
    </source>
</evidence>
<evidence type="ECO:0000313" key="5">
    <source>
        <dbReference type="EMBL" id="CAL5220360.1"/>
    </source>
</evidence>
<dbReference type="InterPro" id="IPR009053">
    <property type="entry name" value="Prefoldin"/>
</dbReference>